<dbReference type="EMBL" id="JACOIH010000037">
    <property type="protein sequence ID" value="MBC3939832.1"/>
    <property type="molecule type" value="Genomic_DNA"/>
</dbReference>
<dbReference type="RefSeq" id="WP_147437569.1">
    <property type="nucleotide sequence ID" value="NZ_JACOIH010000037.1"/>
</dbReference>
<dbReference type="Proteomes" id="UP000602181">
    <property type="component" value="Unassembled WGS sequence"/>
</dbReference>
<evidence type="ECO:0000313" key="1">
    <source>
        <dbReference type="EMBL" id="MBC3939832.1"/>
    </source>
</evidence>
<sequence length="136" mass="15215">MTEIAAARLFSFSAPGANCRKSPAEIGAVCRAAGESPVKTAKNPAAFLAGMEKLRAFMGFRQEKGAKKGKTDKFFCFCPPPRNGNLDDPTKMWKDVKRFDGETRKMLVDSYELPSRRLWTLQENSSYSPNLIVNFR</sequence>
<keyword evidence="2" id="KW-1185">Reference proteome</keyword>
<reference evidence="1 2" key="1">
    <citation type="submission" date="2020-08" db="EMBL/GenBank/DDBJ databases">
        <authorList>
            <person name="Liu C."/>
            <person name="Sun Q."/>
        </authorList>
    </citation>
    <scope>NUCLEOTIDE SEQUENCE [LARGE SCALE GENOMIC DNA]</scope>
    <source>
        <strain evidence="1 2">22A2-44</strain>
    </source>
</reference>
<name>A0ABR7AIL9_9FIRM</name>
<gene>
    <name evidence="1" type="ORF">H8R05_13040</name>
</gene>
<evidence type="ECO:0000313" key="2">
    <source>
        <dbReference type="Proteomes" id="UP000602181"/>
    </source>
</evidence>
<protein>
    <submittedName>
        <fullName evidence="1">Uncharacterized protein</fullName>
    </submittedName>
</protein>
<organism evidence="1 2">
    <name type="scientific">Anaerotruncus massiliensis</name>
    <name type="common">ex Togo et al. 2019</name>
    <dbReference type="NCBI Taxonomy" id="1673720"/>
    <lineage>
        <taxon>Bacteria</taxon>
        <taxon>Bacillati</taxon>
        <taxon>Bacillota</taxon>
        <taxon>Clostridia</taxon>
        <taxon>Eubacteriales</taxon>
        <taxon>Oscillospiraceae</taxon>
        <taxon>Anaerotruncus</taxon>
    </lineage>
</organism>
<comment type="caution">
    <text evidence="1">The sequence shown here is derived from an EMBL/GenBank/DDBJ whole genome shotgun (WGS) entry which is preliminary data.</text>
</comment>
<accession>A0ABR7AIL9</accession>
<proteinExistence type="predicted"/>